<organism evidence="3">
    <name type="scientific">Longilinea arvoryzae</name>
    <dbReference type="NCBI Taxonomy" id="360412"/>
    <lineage>
        <taxon>Bacteria</taxon>
        <taxon>Bacillati</taxon>
        <taxon>Chloroflexota</taxon>
        <taxon>Anaerolineae</taxon>
        <taxon>Anaerolineales</taxon>
        <taxon>Anaerolineaceae</taxon>
        <taxon>Longilinea</taxon>
    </lineage>
</organism>
<keyword evidence="1" id="KW-0812">Transmembrane</keyword>
<evidence type="ECO:0000256" key="2">
    <source>
        <dbReference type="SAM" id="SignalP"/>
    </source>
</evidence>
<dbReference type="InterPro" id="IPR036278">
    <property type="entry name" value="Sialidase_sf"/>
</dbReference>
<keyword evidence="4" id="KW-1185">Reference proteome</keyword>
<dbReference type="OrthoDB" id="150585at2"/>
<dbReference type="STRING" id="360412.LARV_01202"/>
<dbReference type="RefSeq" id="WP_075072782.1">
    <property type="nucleotide sequence ID" value="NZ_DF967972.1"/>
</dbReference>
<feature type="chain" id="PRO_5006632954" evidence="2">
    <location>
        <begin position="36"/>
        <end position="922"/>
    </location>
</feature>
<accession>A0A0S7BGZ2</accession>
<dbReference type="SUPFAM" id="SSF50939">
    <property type="entry name" value="Sialidases"/>
    <property type="match status" value="3"/>
</dbReference>
<protein>
    <submittedName>
        <fullName evidence="3">Protein containg BNR repeat-like domain</fullName>
    </submittedName>
</protein>
<keyword evidence="2" id="KW-0732">Signal</keyword>
<name>A0A0S7BGZ2_9CHLR</name>
<evidence type="ECO:0000256" key="1">
    <source>
        <dbReference type="SAM" id="Phobius"/>
    </source>
</evidence>
<feature type="signal peptide" evidence="2">
    <location>
        <begin position="1"/>
        <end position="35"/>
    </location>
</feature>
<dbReference type="EMBL" id="DF967972">
    <property type="protein sequence ID" value="GAP13448.1"/>
    <property type="molecule type" value="Genomic_DNA"/>
</dbReference>
<dbReference type="AlphaFoldDB" id="A0A0S7BGZ2"/>
<sequence>MHSKIRHMFGCLFRLLGAACLGAGLLGGMVHPAQAQASIDGWSQPVNLSNSGETQAPIITADSSGVFHAFWLDRQAGFLYSHTTSTGWTKPRPVIFPVSRETILSRDLTGIGLPVLISAPRNREYLFWQSDGGLRYSVGSTANGRTLEDWQAGGFVSSSVADYDAMVDADGVLHLAYVQPEDLSGMPAGVYYLRSLDSGGSWSSPRQLYSSSYYRSLLQLDLSTVPPKNSVDIAVNQVGDEKTVFVAFDNQPRNRVLVARSLDGGTKWEEAVEVDGPSVTSGVSSPGDIHVSALGKDVVLTWQVKQSDTVCFSYFRSSSDSGSKWSANQRMNTPFPGCADQTNFITGYGPDSVLVTSASGLVYLSAWNGEVWSDYYLQPSLSSFTDPEALDTVTFGLTGFALSGTDQLVAIGFDSGSGKDTWVLTRSLKDIPSWFPSQLGWKAAETLQTLNEKVSDLQIVGNGSQRLHAFWTQDEILTVEAGALVQPVASQVVYYSYLENNRWSVPTMILRARQTSVAAGTAAQTNDVARLSVAMGPDDRLWAVWQNSPGGDTYFSWARASAAGSVNEWSASQAIATIPLNAGGYSVVIDRGGVVNVVYSVPVNEGRGVFLVQSWDQGATWSNPIQIFDGAAAGWQIVSNPVAAVAVDGSLYVLFGQQSAAGFGSIDGLSAAFSKDRGAAWSGAESVTTEQVLWYQVLAQDARIIHRFWMEKSADNQILLLHQFSGDGGVSWGRVERISDSRDEPRKVSAVFDSAGRIHLVQLIEDQQTEHLLLEYWLWDGESWNASDNRDLGAGVVDDVASLSTGITLEGALGTLLSRSVAGNDPYHLETMLLSVNRLVEVPKVVSTALPPLPTETALPLVKPTATQAPTPTIDSAVLQQGSPSSGGGTLGGLIIGLIASVLVVGGGFGYAFFRLRKRNGG</sequence>
<proteinExistence type="predicted"/>
<evidence type="ECO:0000313" key="3">
    <source>
        <dbReference type="EMBL" id="GAP13448.1"/>
    </source>
</evidence>
<feature type="transmembrane region" description="Helical" evidence="1">
    <location>
        <begin position="891"/>
        <end position="914"/>
    </location>
</feature>
<gene>
    <name evidence="3" type="ORF">LARV_01202</name>
</gene>
<evidence type="ECO:0000313" key="4">
    <source>
        <dbReference type="Proteomes" id="UP000055060"/>
    </source>
</evidence>
<dbReference type="CDD" id="cd15482">
    <property type="entry name" value="Sialidase_non-viral"/>
    <property type="match status" value="1"/>
</dbReference>
<reference evidence="3" key="1">
    <citation type="submission" date="2015-07" db="EMBL/GenBank/DDBJ databases">
        <title>Draft Genome Sequences of Anaerolinea thermolimosa IMO-1, Bellilinea caldifistulae GOMI-1, Leptolinea tardivitalis YMTK-2, Levilinea saccharolytica KIBI-1,Longilinea arvoryzae KOME-1, Previously Described as Members of the Anaerolineaceae (Chloroflexi).</title>
        <authorList>
            <person name="Sekiguchi Y."/>
            <person name="Ohashi A."/>
            <person name="Matsuura N."/>
            <person name="Tourlousse M.D."/>
        </authorList>
    </citation>
    <scope>NUCLEOTIDE SEQUENCE [LARGE SCALE GENOMIC DNA]</scope>
    <source>
        <strain evidence="3">KOME-1</strain>
    </source>
</reference>
<dbReference type="Gene3D" id="2.120.10.10">
    <property type="match status" value="2"/>
</dbReference>
<dbReference type="Proteomes" id="UP000055060">
    <property type="component" value="Unassembled WGS sequence"/>
</dbReference>
<keyword evidence="1" id="KW-0472">Membrane</keyword>
<keyword evidence="1" id="KW-1133">Transmembrane helix</keyword>